<keyword evidence="2" id="KW-0833">Ubl conjugation pathway</keyword>
<keyword evidence="7" id="KW-1185">Reference proteome</keyword>
<protein>
    <recommendedName>
        <fullName evidence="5">UBX domain-containing protein</fullName>
    </recommendedName>
</protein>
<dbReference type="Pfam" id="PF00789">
    <property type="entry name" value="UBX"/>
    <property type="match status" value="1"/>
</dbReference>
<dbReference type="InterPro" id="IPR001012">
    <property type="entry name" value="UBX_dom"/>
</dbReference>
<accession>A0A2Z6MQ22</accession>
<gene>
    <name evidence="6" type="ORF">TSUD_72520</name>
</gene>
<dbReference type="Pfam" id="PF09409">
    <property type="entry name" value="PUB"/>
    <property type="match status" value="1"/>
</dbReference>
<dbReference type="InterPro" id="IPR029071">
    <property type="entry name" value="Ubiquitin-like_domsf"/>
</dbReference>
<dbReference type="InterPro" id="IPR018997">
    <property type="entry name" value="PUB_domain"/>
</dbReference>
<evidence type="ECO:0000256" key="3">
    <source>
        <dbReference type="ARBA" id="ARBA00023136"/>
    </source>
</evidence>
<dbReference type="FunFam" id="3.10.20.90:FF:000185">
    <property type="entry name" value="UBX domain-containing protein 6"/>
    <property type="match status" value="1"/>
</dbReference>
<evidence type="ECO:0000259" key="5">
    <source>
        <dbReference type="PROSITE" id="PS50033"/>
    </source>
</evidence>
<dbReference type="OrthoDB" id="49605at2759"/>
<feature type="region of interest" description="Disordered" evidence="4">
    <location>
        <begin position="1"/>
        <end position="97"/>
    </location>
</feature>
<dbReference type="InterPro" id="IPR036339">
    <property type="entry name" value="PUB-like_dom_sf"/>
</dbReference>
<dbReference type="PANTHER" id="PTHR47694">
    <property type="entry name" value="PLANT UBX DOMAIN-CONTAINING PROTEIN 2"/>
    <property type="match status" value="1"/>
</dbReference>
<evidence type="ECO:0000313" key="7">
    <source>
        <dbReference type="Proteomes" id="UP000242715"/>
    </source>
</evidence>
<evidence type="ECO:0000256" key="4">
    <source>
        <dbReference type="SAM" id="MobiDB-lite"/>
    </source>
</evidence>
<feature type="compositionally biased region" description="Basic and acidic residues" evidence="4">
    <location>
        <begin position="81"/>
        <end position="90"/>
    </location>
</feature>
<feature type="compositionally biased region" description="Low complexity" evidence="4">
    <location>
        <begin position="33"/>
        <end position="47"/>
    </location>
</feature>
<dbReference type="Proteomes" id="UP000242715">
    <property type="component" value="Unassembled WGS sequence"/>
</dbReference>
<evidence type="ECO:0000256" key="1">
    <source>
        <dbReference type="ARBA" id="ARBA00004170"/>
    </source>
</evidence>
<dbReference type="GO" id="GO:0050832">
    <property type="term" value="P:defense response to fungus"/>
    <property type="evidence" value="ECO:0007669"/>
    <property type="project" value="TreeGrafter"/>
</dbReference>
<evidence type="ECO:0000256" key="2">
    <source>
        <dbReference type="ARBA" id="ARBA00022786"/>
    </source>
</evidence>
<keyword evidence="3" id="KW-0472">Membrane</keyword>
<dbReference type="SUPFAM" id="SSF143503">
    <property type="entry name" value="PUG domain-like"/>
    <property type="match status" value="1"/>
</dbReference>
<dbReference type="EMBL" id="DF973529">
    <property type="protein sequence ID" value="GAU33491.1"/>
    <property type="molecule type" value="Genomic_DNA"/>
</dbReference>
<reference evidence="7" key="1">
    <citation type="journal article" date="2017" name="Front. Plant Sci.">
        <title>Climate Clever Clovers: New Paradigm to Reduce the Environmental Footprint of Ruminants by Breeding Low Methanogenic Forages Utilizing Haplotype Variation.</title>
        <authorList>
            <person name="Kaur P."/>
            <person name="Appels R."/>
            <person name="Bayer P.E."/>
            <person name="Keeble-Gagnere G."/>
            <person name="Wang J."/>
            <person name="Hirakawa H."/>
            <person name="Shirasawa K."/>
            <person name="Vercoe P."/>
            <person name="Stefanova K."/>
            <person name="Durmic Z."/>
            <person name="Nichols P."/>
            <person name="Revell C."/>
            <person name="Isobe S.N."/>
            <person name="Edwards D."/>
            <person name="Erskine W."/>
        </authorList>
    </citation>
    <scope>NUCLEOTIDE SEQUENCE [LARGE SCALE GENOMIC DNA]</scope>
    <source>
        <strain evidence="7">cv. Daliak</strain>
    </source>
</reference>
<dbReference type="Gene3D" id="1.20.58.2190">
    <property type="match status" value="1"/>
</dbReference>
<feature type="compositionally biased region" description="Pro residues" evidence="4">
    <location>
        <begin position="48"/>
        <end position="72"/>
    </location>
</feature>
<dbReference type="AlphaFoldDB" id="A0A2Z6MQ22"/>
<evidence type="ECO:0000313" key="6">
    <source>
        <dbReference type="EMBL" id="GAU33491.1"/>
    </source>
</evidence>
<dbReference type="PANTHER" id="PTHR47694:SF1">
    <property type="entry name" value="PLANT UBX DOMAIN-CONTAINING PROTEIN 2"/>
    <property type="match status" value="1"/>
</dbReference>
<dbReference type="CDD" id="cd09212">
    <property type="entry name" value="PUB"/>
    <property type="match status" value="1"/>
</dbReference>
<organism evidence="6 7">
    <name type="scientific">Trifolium subterraneum</name>
    <name type="common">Subterranean clover</name>
    <dbReference type="NCBI Taxonomy" id="3900"/>
    <lineage>
        <taxon>Eukaryota</taxon>
        <taxon>Viridiplantae</taxon>
        <taxon>Streptophyta</taxon>
        <taxon>Embryophyta</taxon>
        <taxon>Tracheophyta</taxon>
        <taxon>Spermatophyta</taxon>
        <taxon>Magnoliopsida</taxon>
        <taxon>eudicotyledons</taxon>
        <taxon>Gunneridae</taxon>
        <taxon>Pentapetalae</taxon>
        <taxon>rosids</taxon>
        <taxon>fabids</taxon>
        <taxon>Fabales</taxon>
        <taxon>Fabaceae</taxon>
        <taxon>Papilionoideae</taxon>
        <taxon>50 kb inversion clade</taxon>
        <taxon>NPAAA clade</taxon>
        <taxon>Hologalegina</taxon>
        <taxon>IRL clade</taxon>
        <taxon>Trifolieae</taxon>
        <taxon>Trifolium</taxon>
    </lineage>
</organism>
<name>A0A2Z6MQ22_TRISU</name>
<dbReference type="SUPFAM" id="SSF54236">
    <property type="entry name" value="Ubiquitin-like"/>
    <property type="match status" value="1"/>
</dbReference>
<dbReference type="GO" id="GO:0016020">
    <property type="term" value="C:membrane"/>
    <property type="evidence" value="ECO:0007669"/>
    <property type="project" value="UniProtKB-SubCell"/>
</dbReference>
<comment type="subcellular location">
    <subcellularLocation>
        <location evidence="1">Membrane</location>
        <topology evidence="1">Peripheral membrane protein</topology>
    </subcellularLocation>
</comment>
<proteinExistence type="predicted"/>
<dbReference type="SMART" id="SM00580">
    <property type="entry name" value="PUG"/>
    <property type="match status" value="1"/>
</dbReference>
<dbReference type="PROSITE" id="PS50033">
    <property type="entry name" value="UBX"/>
    <property type="match status" value="1"/>
</dbReference>
<sequence length="473" mass="52392">MDDVKDKVKGFMKKVTSSSSSGKFKGQGRVLGSSSSSSSSTPVNSIPTPRPSPSPSQNPNPKPNPNPNPKPTSPIASNPSKIDKPRKTGDGFDPFDALVTSSQRSKNGYSLNVYECPICKTPFRSEDEVSEHVENCLSNPVDNNDNDEKCVSKSEEIVESNNTELEICIGTYVSGNPSNGSVDIVLKLLRNIVKEPENVKFRKIRLSNPKIKEAVAEVNGGIELLSFLGFELREENGETWAVMEVPTEEKVKLIKKAIVLLEPQLVQDPPKRDNLVSTASAEKVVEAEPAEPAEPKKIDRQVKVFFAVAESVAAKIELPDTFYKRSAEEVRREAELRKKKFEESQLLIPKSFREKQAKAAKKRYTRTIIRIQFPDGAVLQGVFAPWEPTSALYEFVSSSIKEPSLEFELMHPVVVQRRVIPCFPKAGQKAKTIEEEDLVPSALIKFKPLETDSVVFTGLKNELLEISEPLVNG</sequence>
<dbReference type="Gene3D" id="3.10.20.90">
    <property type="entry name" value="Phosphatidylinositol 3-kinase Catalytic Subunit, Chain A, domain 1"/>
    <property type="match status" value="1"/>
</dbReference>
<feature type="domain" description="UBX" evidence="5">
    <location>
        <begin position="362"/>
        <end position="446"/>
    </location>
</feature>